<evidence type="ECO:0000313" key="3">
    <source>
        <dbReference type="EMBL" id="SFD19565.1"/>
    </source>
</evidence>
<dbReference type="OrthoDB" id="2514702at2"/>
<accession>A0A1I1QBZ6</accession>
<dbReference type="InterPro" id="IPR010559">
    <property type="entry name" value="Sig_transdc_His_kin_internal"/>
</dbReference>
<evidence type="ECO:0000313" key="4">
    <source>
        <dbReference type="Proteomes" id="UP000198862"/>
    </source>
</evidence>
<keyword evidence="1" id="KW-0472">Membrane</keyword>
<feature type="transmembrane region" description="Helical" evidence="1">
    <location>
        <begin position="12"/>
        <end position="31"/>
    </location>
</feature>
<feature type="transmembrane region" description="Helical" evidence="1">
    <location>
        <begin position="113"/>
        <end position="135"/>
    </location>
</feature>
<keyword evidence="1" id="KW-1133">Transmembrane helix</keyword>
<reference evidence="3 4" key="1">
    <citation type="submission" date="2016-10" db="EMBL/GenBank/DDBJ databases">
        <authorList>
            <person name="de Groot N.N."/>
        </authorList>
    </citation>
    <scope>NUCLEOTIDE SEQUENCE [LARGE SCALE GENOMIC DNA]</scope>
    <source>
        <strain evidence="3 4">DSM 6059</strain>
    </source>
</reference>
<proteinExistence type="predicted"/>
<feature type="domain" description="Signal transduction histidine kinase internal region" evidence="2">
    <location>
        <begin position="158"/>
        <end position="238"/>
    </location>
</feature>
<dbReference type="RefSeq" id="WP_091988318.1">
    <property type="nucleotide sequence ID" value="NZ_FOLO01000040.1"/>
</dbReference>
<dbReference type="Proteomes" id="UP000198862">
    <property type="component" value="Unassembled WGS sequence"/>
</dbReference>
<dbReference type="STRING" id="1123010.SAMN02745724_03821"/>
<organism evidence="3 4">
    <name type="scientific">Pseudoalteromonas denitrificans DSM 6059</name>
    <dbReference type="NCBI Taxonomy" id="1123010"/>
    <lineage>
        <taxon>Bacteria</taxon>
        <taxon>Pseudomonadati</taxon>
        <taxon>Pseudomonadota</taxon>
        <taxon>Gammaproteobacteria</taxon>
        <taxon>Alteromonadales</taxon>
        <taxon>Pseudoalteromonadaceae</taxon>
        <taxon>Pseudoalteromonas</taxon>
    </lineage>
</organism>
<dbReference type="InterPro" id="IPR050640">
    <property type="entry name" value="Bact_2-comp_sensor_kinase"/>
</dbReference>
<dbReference type="GO" id="GO:0000155">
    <property type="term" value="F:phosphorelay sensor kinase activity"/>
    <property type="evidence" value="ECO:0007669"/>
    <property type="project" value="InterPro"/>
</dbReference>
<keyword evidence="3" id="KW-0418">Kinase</keyword>
<dbReference type="Pfam" id="PF06580">
    <property type="entry name" value="His_kinase"/>
    <property type="match status" value="1"/>
</dbReference>
<keyword evidence="4" id="KW-1185">Reference proteome</keyword>
<dbReference type="PANTHER" id="PTHR34220:SF7">
    <property type="entry name" value="SENSOR HISTIDINE KINASE YPDA"/>
    <property type="match status" value="1"/>
</dbReference>
<keyword evidence="1" id="KW-0812">Transmembrane</keyword>
<keyword evidence="3" id="KW-0808">Transferase</keyword>
<gene>
    <name evidence="3" type="ORF">SAMN02745724_03821</name>
</gene>
<feature type="transmembrane region" description="Helical" evidence="1">
    <location>
        <begin position="73"/>
        <end position="93"/>
    </location>
</feature>
<evidence type="ECO:0000256" key="1">
    <source>
        <dbReference type="SAM" id="Phobius"/>
    </source>
</evidence>
<dbReference type="Gene3D" id="3.30.565.10">
    <property type="entry name" value="Histidine kinase-like ATPase, C-terminal domain"/>
    <property type="match status" value="1"/>
</dbReference>
<evidence type="ECO:0000259" key="2">
    <source>
        <dbReference type="Pfam" id="PF06580"/>
    </source>
</evidence>
<dbReference type="GO" id="GO:0016020">
    <property type="term" value="C:membrane"/>
    <property type="evidence" value="ECO:0007669"/>
    <property type="project" value="InterPro"/>
</dbReference>
<dbReference type="InterPro" id="IPR036890">
    <property type="entry name" value="HATPase_C_sf"/>
</dbReference>
<feature type="transmembrane region" description="Helical" evidence="1">
    <location>
        <begin position="43"/>
        <end position="64"/>
    </location>
</feature>
<dbReference type="PANTHER" id="PTHR34220">
    <property type="entry name" value="SENSOR HISTIDINE KINASE YPDA"/>
    <property type="match status" value="1"/>
</dbReference>
<name>A0A1I1QBZ6_9GAMM</name>
<dbReference type="EMBL" id="FOLO01000040">
    <property type="protein sequence ID" value="SFD19565.1"/>
    <property type="molecule type" value="Genomic_DNA"/>
</dbReference>
<dbReference type="AlphaFoldDB" id="A0A1I1QBZ6"/>
<dbReference type="SUPFAM" id="SSF55874">
    <property type="entry name" value="ATPase domain of HSP90 chaperone/DNA topoisomerase II/histidine kinase"/>
    <property type="match status" value="1"/>
</dbReference>
<protein>
    <submittedName>
        <fullName evidence="3">Histidine kinase</fullName>
    </submittedName>
</protein>
<sequence>MNWQQLVDNRQRFFWVLQVSGWIGYGLLNYIGSKVFEMRDIYIFVIILNAYAGCLMTIPLRYLYRKVWNKGPWVLISVVFTASYVTGTLWSVLQKFNLWEIYRHGFRPDEWFYYFREGLDSVYIILCWSGLYFGIKYYQLLQSERQKSLKATTMAHEAQLKMLRYQLNPHFLFNTLNAISTLILIEENKNANQMVSKLSGFLRYTLNTDPIKKVPLEKELYALELYLEIEKVRFEDRLTVDIKISEAAKAALVPSMILQPLIENSIKYAIADRITGGTINIKAQIFANELLLEVDDNGPGADLEDGQLRKISGVGIANTKDRLKTLYENNYSFVLSNNEPSGLKVNIRIPFERISKKVISNESH</sequence>